<accession>A0A6G1J491</accession>
<dbReference type="EMBL" id="MU005579">
    <property type="protein sequence ID" value="KAF2685337.1"/>
    <property type="molecule type" value="Genomic_DNA"/>
</dbReference>
<sequence length="226" mass="24507">MILVCMARASTGAAPSMQSSVIAVQRGLGPATCRMSDFQPSMPFRLRVQRRHDAGNLLSNTSLANRLAMPWGKSLTDGGSGRSPQIPSQDCHVSDPPHHPLWLLVTSIPATFSLHISIQTSFASNVRVDCPPCGVSMLQSARDTIAQAWCRTLRPIRPDLKLLVRISNSTAEYLIRGVTPYSHLSGSPILPWSTVVKIGGDEYHATISRSLGTVEKWSLPRSSIGP</sequence>
<gene>
    <name evidence="1" type="ORF">K458DRAFT_23074</name>
</gene>
<name>A0A6G1J491_9PLEO</name>
<organism evidence="1 2">
    <name type="scientific">Lentithecium fluviatile CBS 122367</name>
    <dbReference type="NCBI Taxonomy" id="1168545"/>
    <lineage>
        <taxon>Eukaryota</taxon>
        <taxon>Fungi</taxon>
        <taxon>Dikarya</taxon>
        <taxon>Ascomycota</taxon>
        <taxon>Pezizomycotina</taxon>
        <taxon>Dothideomycetes</taxon>
        <taxon>Pleosporomycetidae</taxon>
        <taxon>Pleosporales</taxon>
        <taxon>Massarineae</taxon>
        <taxon>Lentitheciaceae</taxon>
        <taxon>Lentithecium</taxon>
    </lineage>
</organism>
<protein>
    <submittedName>
        <fullName evidence="1">Uncharacterized protein</fullName>
    </submittedName>
</protein>
<dbReference type="Proteomes" id="UP000799291">
    <property type="component" value="Unassembled WGS sequence"/>
</dbReference>
<dbReference type="AlphaFoldDB" id="A0A6G1J491"/>
<reference evidence="1" key="1">
    <citation type="journal article" date="2020" name="Stud. Mycol.">
        <title>101 Dothideomycetes genomes: a test case for predicting lifestyles and emergence of pathogens.</title>
        <authorList>
            <person name="Haridas S."/>
            <person name="Albert R."/>
            <person name="Binder M."/>
            <person name="Bloem J."/>
            <person name="Labutti K."/>
            <person name="Salamov A."/>
            <person name="Andreopoulos B."/>
            <person name="Baker S."/>
            <person name="Barry K."/>
            <person name="Bills G."/>
            <person name="Bluhm B."/>
            <person name="Cannon C."/>
            <person name="Castanera R."/>
            <person name="Culley D."/>
            <person name="Daum C."/>
            <person name="Ezra D."/>
            <person name="Gonzalez J."/>
            <person name="Henrissat B."/>
            <person name="Kuo A."/>
            <person name="Liang C."/>
            <person name="Lipzen A."/>
            <person name="Lutzoni F."/>
            <person name="Magnuson J."/>
            <person name="Mondo S."/>
            <person name="Nolan M."/>
            <person name="Ohm R."/>
            <person name="Pangilinan J."/>
            <person name="Park H.-J."/>
            <person name="Ramirez L."/>
            <person name="Alfaro M."/>
            <person name="Sun H."/>
            <person name="Tritt A."/>
            <person name="Yoshinaga Y."/>
            <person name="Zwiers L.-H."/>
            <person name="Turgeon B."/>
            <person name="Goodwin S."/>
            <person name="Spatafora J."/>
            <person name="Crous P."/>
            <person name="Grigoriev I."/>
        </authorList>
    </citation>
    <scope>NUCLEOTIDE SEQUENCE</scope>
    <source>
        <strain evidence="1">CBS 122367</strain>
    </source>
</reference>
<evidence type="ECO:0000313" key="2">
    <source>
        <dbReference type="Proteomes" id="UP000799291"/>
    </source>
</evidence>
<evidence type="ECO:0000313" key="1">
    <source>
        <dbReference type="EMBL" id="KAF2685337.1"/>
    </source>
</evidence>
<keyword evidence="2" id="KW-1185">Reference proteome</keyword>
<proteinExistence type="predicted"/>